<gene>
    <name evidence="1" type="ORF">ABH15_09725</name>
</gene>
<dbReference type="Proteomes" id="UP000290932">
    <property type="component" value="Unassembled WGS sequence"/>
</dbReference>
<evidence type="ECO:0000313" key="2">
    <source>
        <dbReference type="Proteomes" id="UP000290932"/>
    </source>
</evidence>
<protein>
    <submittedName>
        <fullName evidence="1">Uncharacterized protein</fullName>
    </submittedName>
</protein>
<keyword evidence="2" id="KW-1185">Reference proteome</keyword>
<sequence length="354" mass="39926">MVALDITRLPAIVHTLTPEKAALFGRIYSYYSETGRLVLPEQMQDWVHEKYGEIERQQIVRVINIRTNESTLYNSVRARRPVITVREDEALALPGSGNGGPFAVPLTETPEDTFGRIHGDHWVTASNIAKYDYLHALIIARDDEPFTTDEARILDLLNVAVRWCQEANRVNPAAVYPFLLWNVLWRAGASVLHCHAQILLTHTPYSAPAWMARVRDDYRRDYGSEYYEDLFAVHTELGLGLTFGGASVMAHLTPKKEHEVVLFAKTPHRLAPALSRVLLCYQRMGIRSFNVALFMPQLEEGDYYVARIVDRGDIAARTSDIGGMELYAGTPIVASDPFRLMEHLSLAMSRGQEG</sequence>
<evidence type="ECO:0000313" key="1">
    <source>
        <dbReference type="EMBL" id="RXE56365.1"/>
    </source>
</evidence>
<reference evidence="1 2" key="1">
    <citation type="journal article" date="2015" name="Int. J. Syst. Evol. Microbiol.">
        <title>Methanoculleus taiwanensis sp. nov., a methanogen isolated from deep marine sediment at the deformation front area near Taiwan.</title>
        <authorList>
            <person name="Weng C.Y."/>
            <person name="Chen S.C."/>
            <person name="Lai M.C."/>
            <person name="Wu S.Y."/>
            <person name="Lin S."/>
            <person name="Yang T.F."/>
            <person name="Chen P.C."/>
        </authorList>
    </citation>
    <scope>NUCLEOTIDE SEQUENCE [LARGE SCALE GENOMIC DNA]</scope>
    <source>
        <strain evidence="1 2">CYW4</strain>
    </source>
</reference>
<dbReference type="AlphaFoldDB" id="A0A498H1X0"/>
<accession>A0A498H1X0</accession>
<dbReference type="EMBL" id="LHQS01000002">
    <property type="protein sequence ID" value="RXE56365.1"/>
    <property type="molecule type" value="Genomic_DNA"/>
</dbReference>
<organism evidence="1 2">
    <name type="scientific">Methanoculleus taiwanensis</name>
    <dbReference type="NCBI Taxonomy" id="1550565"/>
    <lineage>
        <taxon>Archaea</taxon>
        <taxon>Methanobacteriati</taxon>
        <taxon>Methanobacteriota</taxon>
        <taxon>Stenosarchaea group</taxon>
        <taxon>Methanomicrobia</taxon>
        <taxon>Methanomicrobiales</taxon>
        <taxon>Methanomicrobiaceae</taxon>
        <taxon>Methanoculleus</taxon>
    </lineage>
</organism>
<dbReference type="RefSeq" id="WP_128694148.1">
    <property type="nucleotide sequence ID" value="NZ_LHQS01000002.1"/>
</dbReference>
<dbReference type="InterPro" id="IPR036265">
    <property type="entry name" value="HIT-like_sf"/>
</dbReference>
<name>A0A498H1X0_9EURY</name>
<proteinExistence type="predicted"/>
<dbReference type="OrthoDB" id="7650at2157"/>
<dbReference type="SUPFAM" id="SSF54197">
    <property type="entry name" value="HIT-like"/>
    <property type="match status" value="1"/>
</dbReference>
<comment type="caution">
    <text evidence="1">The sequence shown here is derived from an EMBL/GenBank/DDBJ whole genome shotgun (WGS) entry which is preliminary data.</text>
</comment>